<gene>
    <name evidence="2" type="ORF">MCOR_7832</name>
</gene>
<dbReference type="Pfam" id="PF00653">
    <property type="entry name" value="BIR"/>
    <property type="match status" value="2"/>
</dbReference>
<dbReference type="CDD" id="cd00022">
    <property type="entry name" value="BIR"/>
    <property type="match status" value="2"/>
</dbReference>
<dbReference type="AlphaFoldDB" id="A0A6J8AJ77"/>
<dbReference type="Gene3D" id="1.10.1170.10">
    <property type="entry name" value="Inhibitor Of Apoptosis Protein (2mihbC-IAP-1), Chain A"/>
    <property type="match status" value="2"/>
</dbReference>
<dbReference type="GO" id="GO:0005634">
    <property type="term" value="C:nucleus"/>
    <property type="evidence" value="ECO:0007669"/>
    <property type="project" value="TreeGrafter"/>
</dbReference>
<dbReference type="PROSITE" id="PS50143">
    <property type="entry name" value="BIR_REPEAT_2"/>
    <property type="match status" value="2"/>
</dbReference>
<keyword evidence="3" id="KW-1185">Reference proteome</keyword>
<name>A0A6J8AJ77_MYTCO</name>
<reference evidence="2 3" key="1">
    <citation type="submission" date="2020-06" db="EMBL/GenBank/DDBJ databases">
        <authorList>
            <person name="Li R."/>
            <person name="Bekaert M."/>
        </authorList>
    </citation>
    <scope>NUCLEOTIDE SEQUENCE [LARGE SCALE GENOMIC DNA]</scope>
    <source>
        <strain evidence="3">wild</strain>
    </source>
</reference>
<dbReference type="PANTHER" id="PTHR10044:SF139">
    <property type="entry name" value="DEATH-ASSOCIATED INHIBITOR OF APOPTOSIS 2"/>
    <property type="match status" value="1"/>
</dbReference>
<dbReference type="InterPro" id="IPR001370">
    <property type="entry name" value="BIR_rpt"/>
</dbReference>
<feature type="region of interest" description="Disordered" evidence="1">
    <location>
        <begin position="1"/>
        <end position="20"/>
    </location>
</feature>
<sequence length="250" mass="28952">MEDVGTSDRNLRQEPQPGTLLPQKLKARTKHFFYQCRIMVTLTQLPPSFYNKRAYDEVPQHPLERLHQLRINTELRRNTFVNWPKSSPICPTELCDNGFYYMGSKDKVQCAFCGGVLSGWLEHDNVFSEHAKYFKYCEKVSTKTKTCTNSLPKHSVSNDAGQEALKANLQPHNKQYLIHSTRISTFQSWPKYLKQSPEDLASSGLYYKGTGDKCQCYMCGGILSGWEEEDVPEDEHKKWFPKCPLFHKEL</sequence>
<evidence type="ECO:0000256" key="1">
    <source>
        <dbReference type="SAM" id="MobiDB-lite"/>
    </source>
</evidence>
<organism evidence="2 3">
    <name type="scientific">Mytilus coruscus</name>
    <name type="common">Sea mussel</name>
    <dbReference type="NCBI Taxonomy" id="42192"/>
    <lineage>
        <taxon>Eukaryota</taxon>
        <taxon>Metazoa</taxon>
        <taxon>Spiralia</taxon>
        <taxon>Lophotrochozoa</taxon>
        <taxon>Mollusca</taxon>
        <taxon>Bivalvia</taxon>
        <taxon>Autobranchia</taxon>
        <taxon>Pteriomorphia</taxon>
        <taxon>Mytilida</taxon>
        <taxon>Mytiloidea</taxon>
        <taxon>Mytilidae</taxon>
        <taxon>Mytilinae</taxon>
        <taxon>Mytilus</taxon>
    </lineage>
</organism>
<evidence type="ECO:0000313" key="3">
    <source>
        <dbReference type="Proteomes" id="UP000507470"/>
    </source>
</evidence>
<dbReference type="GO" id="GO:0005737">
    <property type="term" value="C:cytoplasm"/>
    <property type="evidence" value="ECO:0007669"/>
    <property type="project" value="TreeGrafter"/>
</dbReference>
<dbReference type="OrthoDB" id="6054592at2759"/>
<proteinExistence type="predicted"/>
<evidence type="ECO:0000313" key="2">
    <source>
        <dbReference type="EMBL" id="CAC5368211.1"/>
    </source>
</evidence>
<dbReference type="SMART" id="SM00238">
    <property type="entry name" value="BIR"/>
    <property type="match status" value="2"/>
</dbReference>
<dbReference type="Proteomes" id="UP000507470">
    <property type="component" value="Unassembled WGS sequence"/>
</dbReference>
<protein>
    <submittedName>
        <fullName evidence="2">BIRC7_8</fullName>
    </submittedName>
</protein>
<dbReference type="EMBL" id="CACVKT020001454">
    <property type="protein sequence ID" value="CAC5368211.1"/>
    <property type="molecule type" value="Genomic_DNA"/>
</dbReference>
<dbReference type="PANTHER" id="PTHR10044">
    <property type="entry name" value="INHIBITOR OF APOPTOSIS"/>
    <property type="match status" value="1"/>
</dbReference>
<dbReference type="SUPFAM" id="SSF57924">
    <property type="entry name" value="Inhibitor of apoptosis (IAP) repeat"/>
    <property type="match status" value="2"/>
</dbReference>
<accession>A0A6J8AJ77</accession>
<dbReference type="InterPro" id="IPR050784">
    <property type="entry name" value="IAP"/>
</dbReference>